<name>A0A0W0S7X9_9GAMM</name>
<reference evidence="3 5" key="2">
    <citation type="submission" date="2018-12" db="EMBL/GenBank/DDBJ databases">
        <authorList>
            <consortium name="Pathogen Informatics"/>
        </authorList>
    </citation>
    <scope>NUCLEOTIDE SEQUENCE [LARGE SCALE GENOMIC DNA]</scope>
    <source>
        <strain evidence="3 5">NCTC11976</strain>
    </source>
</reference>
<evidence type="ECO:0000313" key="5">
    <source>
        <dbReference type="Proteomes" id="UP000277577"/>
    </source>
</evidence>
<dbReference type="EMBL" id="LNXW01000013">
    <property type="protein sequence ID" value="KTC79527.1"/>
    <property type="molecule type" value="Genomic_DNA"/>
</dbReference>
<sequence length="124" mass="14184">MKKQHSQGFLTLIAETKKHIKEITPKALKEKIESKEPMFLIDVRELNEWETGYIPTAIHLSKGIIERDIEKKIPNLNDQVVVYCSGGFRCALVADNLQKMGYTQVYSLDTGLQGWLDEGYSLQK</sequence>
<dbReference type="InterPro" id="IPR036873">
    <property type="entry name" value="Rhodanese-like_dom_sf"/>
</dbReference>
<evidence type="ECO:0000313" key="4">
    <source>
        <dbReference type="Proteomes" id="UP000054921"/>
    </source>
</evidence>
<feature type="domain" description="Rhodanese" evidence="1">
    <location>
        <begin position="34"/>
        <end position="124"/>
    </location>
</feature>
<dbReference type="PANTHER" id="PTHR44086">
    <property type="entry name" value="THIOSULFATE SULFURTRANSFERASE RDL2, MITOCHONDRIAL-RELATED"/>
    <property type="match status" value="1"/>
</dbReference>
<dbReference type="RefSeq" id="WP_028380595.1">
    <property type="nucleotide sequence ID" value="NZ_CAAAIT010000001.1"/>
</dbReference>
<organism evidence="2 4">
    <name type="scientific">Legionella cherrii</name>
    <dbReference type="NCBI Taxonomy" id="28084"/>
    <lineage>
        <taxon>Bacteria</taxon>
        <taxon>Pseudomonadati</taxon>
        <taxon>Pseudomonadota</taxon>
        <taxon>Gammaproteobacteria</taxon>
        <taxon>Legionellales</taxon>
        <taxon>Legionellaceae</taxon>
        <taxon>Legionella</taxon>
    </lineage>
</organism>
<dbReference type="AlphaFoldDB" id="A0A0W0S7X9"/>
<accession>A0A0W0S7X9</accession>
<evidence type="ECO:0000313" key="2">
    <source>
        <dbReference type="EMBL" id="KTC79527.1"/>
    </source>
</evidence>
<dbReference type="Proteomes" id="UP000277577">
    <property type="component" value="Chromosome"/>
</dbReference>
<dbReference type="GO" id="GO:0004792">
    <property type="term" value="F:thiosulfate-cyanide sulfurtransferase activity"/>
    <property type="evidence" value="ECO:0007669"/>
    <property type="project" value="TreeGrafter"/>
</dbReference>
<dbReference type="PANTHER" id="PTHR44086:SF13">
    <property type="entry name" value="THIOSULFATE SULFURTRANSFERASE PSPE"/>
    <property type="match status" value="1"/>
</dbReference>
<dbReference type="SUPFAM" id="SSF52821">
    <property type="entry name" value="Rhodanese/Cell cycle control phosphatase"/>
    <property type="match status" value="1"/>
</dbReference>
<protein>
    <submittedName>
        <fullName evidence="2">Rhodanese domain protein</fullName>
    </submittedName>
</protein>
<dbReference type="PATRIC" id="fig|28084.5.peg.1679"/>
<keyword evidence="5" id="KW-1185">Reference proteome</keyword>
<evidence type="ECO:0000259" key="1">
    <source>
        <dbReference type="PROSITE" id="PS50206"/>
    </source>
</evidence>
<proteinExistence type="predicted"/>
<dbReference type="EMBL" id="LR134173">
    <property type="protein sequence ID" value="VEB37444.1"/>
    <property type="molecule type" value="Genomic_DNA"/>
</dbReference>
<gene>
    <name evidence="3" type="primary">yibN_2</name>
    <name evidence="2" type="ORF">Lche_1547</name>
    <name evidence="3" type="ORF">NCTC11976_02220</name>
</gene>
<dbReference type="Proteomes" id="UP000054921">
    <property type="component" value="Unassembled WGS sequence"/>
</dbReference>
<dbReference type="Pfam" id="PF00581">
    <property type="entry name" value="Rhodanese"/>
    <property type="match status" value="1"/>
</dbReference>
<dbReference type="CDD" id="cd00158">
    <property type="entry name" value="RHOD"/>
    <property type="match status" value="1"/>
</dbReference>
<dbReference type="STRING" id="28084.Lche_1547"/>
<dbReference type="Gene3D" id="3.40.250.10">
    <property type="entry name" value="Rhodanese-like domain"/>
    <property type="match status" value="1"/>
</dbReference>
<dbReference type="PROSITE" id="PS50206">
    <property type="entry name" value="RHODANESE_3"/>
    <property type="match status" value="1"/>
</dbReference>
<reference evidence="2 4" key="1">
    <citation type="submission" date="2015-11" db="EMBL/GenBank/DDBJ databases">
        <title>Genomic analysis of 38 Legionella species identifies large and diverse effector repertoires.</title>
        <authorList>
            <person name="Burstein D."/>
            <person name="Amaro F."/>
            <person name="Zusman T."/>
            <person name="Lifshitz Z."/>
            <person name="Cohen O."/>
            <person name="Gilbert J.A."/>
            <person name="Pupko T."/>
            <person name="Shuman H.A."/>
            <person name="Segal G."/>
        </authorList>
    </citation>
    <scope>NUCLEOTIDE SEQUENCE [LARGE SCALE GENOMIC DNA]</scope>
    <source>
        <strain evidence="2 4">ORW</strain>
    </source>
</reference>
<dbReference type="SMART" id="SM00450">
    <property type="entry name" value="RHOD"/>
    <property type="match status" value="1"/>
</dbReference>
<dbReference type="InterPro" id="IPR001763">
    <property type="entry name" value="Rhodanese-like_dom"/>
</dbReference>
<dbReference type="OrthoDB" id="9784009at2"/>
<evidence type="ECO:0000313" key="3">
    <source>
        <dbReference type="EMBL" id="VEB37444.1"/>
    </source>
</evidence>